<reference evidence="1" key="1">
    <citation type="submission" date="2020-07" db="EMBL/GenBank/DDBJ databases">
        <title>Multicomponent nature underlies the extraordinary mechanical properties of spider dragline silk.</title>
        <authorList>
            <person name="Kono N."/>
            <person name="Nakamura H."/>
            <person name="Mori M."/>
            <person name="Yoshida Y."/>
            <person name="Ohtoshi R."/>
            <person name="Malay A.D."/>
            <person name="Moran D.A.P."/>
            <person name="Tomita M."/>
            <person name="Numata K."/>
            <person name="Arakawa K."/>
        </authorList>
    </citation>
    <scope>NUCLEOTIDE SEQUENCE</scope>
</reference>
<name>A0A8X6FLD5_TRICU</name>
<organism evidence="1 2">
    <name type="scientific">Trichonephila clavata</name>
    <name type="common">Joro spider</name>
    <name type="synonym">Nephila clavata</name>
    <dbReference type="NCBI Taxonomy" id="2740835"/>
    <lineage>
        <taxon>Eukaryota</taxon>
        <taxon>Metazoa</taxon>
        <taxon>Ecdysozoa</taxon>
        <taxon>Arthropoda</taxon>
        <taxon>Chelicerata</taxon>
        <taxon>Arachnida</taxon>
        <taxon>Araneae</taxon>
        <taxon>Araneomorphae</taxon>
        <taxon>Entelegynae</taxon>
        <taxon>Araneoidea</taxon>
        <taxon>Nephilidae</taxon>
        <taxon>Trichonephila</taxon>
    </lineage>
</organism>
<dbReference type="OrthoDB" id="10314197at2759"/>
<accession>A0A8X6FLD5</accession>
<evidence type="ECO:0000313" key="1">
    <source>
        <dbReference type="EMBL" id="GFQ83860.1"/>
    </source>
</evidence>
<dbReference type="AlphaFoldDB" id="A0A8X6FLD5"/>
<protein>
    <submittedName>
        <fullName evidence="1">Uncharacterized protein</fullName>
    </submittedName>
</protein>
<comment type="caution">
    <text evidence="1">The sequence shown here is derived from an EMBL/GenBank/DDBJ whole genome shotgun (WGS) entry which is preliminary data.</text>
</comment>
<gene>
    <name evidence="1" type="ORF">TNCT_171551</name>
</gene>
<sequence>MNNSKETPFRPQPFPVEAILRLAALGFLLQKGAYENEDNLISEENIEWERFVGAENRMGYYFANYLRD</sequence>
<evidence type="ECO:0000313" key="2">
    <source>
        <dbReference type="Proteomes" id="UP000887116"/>
    </source>
</evidence>
<keyword evidence="2" id="KW-1185">Reference proteome</keyword>
<dbReference type="Proteomes" id="UP000887116">
    <property type="component" value="Unassembled WGS sequence"/>
</dbReference>
<dbReference type="EMBL" id="BMAO01022719">
    <property type="protein sequence ID" value="GFQ83860.1"/>
    <property type="molecule type" value="Genomic_DNA"/>
</dbReference>
<proteinExistence type="predicted"/>